<dbReference type="EMBL" id="JBBCAQ010000018">
    <property type="protein sequence ID" value="KAK7595420.1"/>
    <property type="molecule type" value="Genomic_DNA"/>
</dbReference>
<sequence length="64" mass="7099">MIIRVSRNAFISSLIGTALGVGFLVKPNFVKNSLDVLLPDEENVAPWLWAVSEKWTRPSLVESS</sequence>
<organism evidence="1 2">
    <name type="scientific">Parthenolecanium corni</name>
    <dbReference type="NCBI Taxonomy" id="536013"/>
    <lineage>
        <taxon>Eukaryota</taxon>
        <taxon>Metazoa</taxon>
        <taxon>Ecdysozoa</taxon>
        <taxon>Arthropoda</taxon>
        <taxon>Hexapoda</taxon>
        <taxon>Insecta</taxon>
        <taxon>Pterygota</taxon>
        <taxon>Neoptera</taxon>
        <taxon>Paraneoptera</taxon>
        <taxon>Hemiptera</taxon>
        <taxon>Sternorrhyncha</taxon>
        <taxon>Coccoidea</taxon>
        <taxon>Coccidae</taxon>
        <taxon>Parthenolecanium</taxon>
    </lineage>
</organism>
<keyword evidence="2" id="KW-1185">Reference proteome</keyword>
<comment type="caution">
    <text evidence="1">The sequence shown here is derived from an EMBL/GenBank/DDBJ whole genome shotgun (WGS) entry which is preliminary data.</text>
</comment>
<proteinExistence type="predicted"/>
<evidence type="ECO:0000313" key="1">
    <source>
        <dbReference type="EMBL" id="KAK7595420.1"/>
    </source>
</evidence>
<name>A0AAN9TIR5_9HEMI</name>
<protein>
    <submittedName>
        <fullName evidence="1">Uncharacterized protein</fullName>
    </submittedName>
</protein>
<evidence type="ECO:0000313" key="2">
    <source>
        <dbReference type="Proteomes" id="UP001367676"/>
    </source>
</evidence>
<reference evidence="1 2" key="1">
    <citation type="submission" date="2024-03" db="EMBL/GenBank/DDBJ databases">
        <title>Adaptation during the transition from Ophiocordyceps entomopathogen to insect associate is accompanied by gene loss and intensified selection.</title>
        <authorList>
            <person name="Ward C.M."/>
            <person name="Onetto C.A."/>
            <person name="Borneman A.R."/>
        </authorList>
    </citation>
    <scope>NUCLEOTIDE SEQUENCE [LARGE SCALE GENOMIC DNA]</scope>
    <source>
        <strain evidence="1">AWRI1</strain>
        <tissue evidence="1">Single Adult Female</tissue>
    </source>
</reference>
<accession>A0AAN9TIR5</accession>
<dbReference type="AlphaFoldDB" id="A0AAN9TIR5"/>
<gene>
    <name evidence="1" type="ORF">V9T40_013245</name>
</gene>
<dbReference type="Proteomes" id="UP001367676">
    <property type="component" value="Unassembled WGS sequence"/>
</dbReference>